<reference evidence="3" key="1">
    <citation type="journal article" date="2019" name="Int. J. Syst. Evol. Microbiol.">
        <title>The Global Catalogue of Microorganisms (GCM) 10K type strain sequencing project: providing services to taxonomists for standard genome sequencing and annotation.</title>
        <authorList>
            <consortium name="The Broad Institute Genomics Platform"/>
            <consortium name="The Broad Institute Genome Sequencing Center for Infectious Disease"/>
            <person name="Wu L."/>
            <person name="Ma J."/>
        </authorList>
    </citation>
    <scope>NUCLEOTIDE SEQUENCE [LARGE SCALE GENOMIC DNA]</scope>
    <source>
        <strain evidence="3">JCM 9918</strain>
    </source>
</reference>
<evidence type="ECO:0000256" key="1">
    <source>
        <dbReference type="SAM" id="MobiDB-lite"/>
    </source>
</evidence>
<protein>
    <submittedName>
        <fullName evidence="2">Uncharacterized protein</fullName>
    </submittedName>
</protein>
<keyword evidence="3" id="KW-1185">Reference proteome</keyword>
<comment type="caution">
    <text evidence="2">The sequence shown here is derived from an EMBL/GenBank/DDBJ whole genome shotgun (WGS) entry which is preliminary data.</text>
</comment>
<accession>A0ABW1BB77</accession>
<organism evidence="2 3">
    <name type="scientific">Streptomyces heilongjiangensis</name>
    <dbReference type="NCBI Taxonomy" id="945052"/>
    <lineage>
        <taxon>Bacteria</taxon>
        <taxon>Bacillati</taxon>
        <taxon>Actinomycetota</taxon>
        <taxon>Actinomycetes</taxon>
        <taxon>Kitasatosporales</taxon>
        <taxon>Streptomycetaceae</taxon>
        <taxon>Streptomyces</taxon>
    </lineage>
</organism>
<evidence type="ECO:0000313" key="2">
    <source>
        <dbReference type="EMBL" id="MFC5809920.1"/>
    </source>
</evidence>
<feature type="compositionally biased region" description="Basic residues" evidence="1">
    <location>
        <begin position="1"/>
        <end position="12"/>
    </location>
</feature>
<gene>
    <name evidence="2" type="ORF">ACFQGO_20845</name>
</gene>
<dbReference type="Proteomes" id="UP001596112">
    <property type="component" value="Unassembled WGS sequence"/>
</dbReference>
<dbReference type="RefSeq" id="WP_159766230.1">
    <property type="nucleotide sequence ID" value="NZ_JAQOSL010000015.1"/>
</dbReference>
<feature type="compositionally biased region" description="Acidic residues" evidence="1">
    <location>
        <begin position="21"/>
        <end position="30"/>
    </location>
</feature>
<feature type="region of interest" description="Disordered" evidence="1">
    <location>
        <begin position="1"/>
        <end position="30"/>
    </location>
</feature>
<evidence type="ECO:0000313" key="3">
    <source>
        <dbReference type="Proteomes" id="UP001596112"/>
    </source>
</evidence>
<name>A0ABW1BB77_9ACTN</name>
<dbReference type="EMBL" id="JBHSNZ010000013">
    <property type="protein sequence ID" value="MFC5809920.1"/>
    <property type="molecule type" value="Genomic_DNA"/>
</dbReference>
<feature type="region of interest" description="Disordered" evidence="1">
    <location>
        <begin position="116"/>
        <end position="141"/>
    </location>
</feature>
<proteinExistence type="predicted"/>
<sequence length="141" mass="15543">MQSLKRPGRTAPKRLQPVIEPEPEGVEPDDEFDAYDTFEMYRVICPDCAQPIALLSDEDALPEHARVVSPWNPFGLTVCAGTGRSAADARSADESVEPQEQDTALLLTLPQGLDWRTQPFSHVGGPGSRPMRMPMTRRQAA</sequence>